<dbReference type="EMBL" id="UGQY01000004">
    <property type="protein sequence ID" value="SUA04719.1"/>
    <property type="molecule type" value="Genomic_DNA"/>
</dbReference>
<dbReference type="AlphaFoldDB" id="A0A378V4Z5"/>
<gene>
    <name evidence="1" type="ORF">NCTC1542_06226</name>
</gene>
<accession>A0A378V4Z5</accession>
<sequence length="101" mass="11112">MGSQQVCWTTVLEFVERLGINPTTVLLAGTPEWNQLPDDHPDKLGAVLAGGVHHSLRIDLAQEHRADASREICAAADWTGLARRIRSGRGDAYVPRRKRSA</sequence>
<organism evidence="1 2">
    <name type="scientific">Mycolicibacterium fortuitum</name>
    <name type="common">Mycobacterium fortuitum</name>
    <dbReference type="NCBI Taxonomy" id="1766"/>
    <lineage>
        <taxon>Bacteria</taxon>
        <taxon>Bacillati</taxon>
        <taxon>Actinomycetota</taxon>
        <taxon>Actinomycetes</taxon>
        <taxon>Mycobacteriales</taxon>
        <taxon>Mycobacteriaceae</taxon>
        <taxon>Mycolicibacterium</taxon>
    </lineage>
</organism>
<dbReference type="Proteomes" id="UP000255389">
    <property type="component" value="Unassembled WGS sequence"/>
</dbReference>
<name>A0A378V4Z5_MYCFO</name>
<proteinExistence type="predicted"/>
<protein>
    <submittedName>
        <fullName evidence="1">PhiRv1 phage protein</fullName>
    </submittedName>
</protein>
<evidence type="ECO:0000313" key="1">
    <source>
        <dbReference type="EMBL" id="SUA04719.1"/>
    </source>
</evidence>
<dbReference type="Pfam" id="PF10888">
    <property type="entry name" value="DUF2742"/>
    <property type="match status" value="1"/>
</dbReference>
<dbReference type="InterPro" id="IPR024384">
    <property type="entry name" value="DUF2742"/>
</dbReference>
<evidence type="ECO:0000313" key="2">
    <source>
        <dbReference type="Proteomes" id="UP000255389"/>
    </source>
</evidence>
<reference evidence="1 2" key="1">
    <citation type="submission" date="2018-06" db="EMBL/GenBank/DDBJ databases">
        <authorList>
            <consortium name="Pathogen Informatics"/>
            <person name="Doyle S."/>
        </authorList>
    </citation>
    <scope>NUCLEOTIDE SEQUENCE [LARGE SCALE GENOMIC DNA]</scope>
    <source>
        <strain evidence="1 2">NCTC1542</strain>
    </source>
</reference>